<dbReference type="SMART" id="SM00249">
    <property type="entry name" value="PHD"/>
    <property type="match status" value="1"/>
</dbReference>
<evidence type="ECO:0000256" key="1">
    <source>
        <dbReference type="ARBA" id="ARBA00022723"/>
    </source>
</evidence>
<gene>
    <name evidence="5" type="ORF">FBUS_00161</name>
</gene>
<dbReference type="PANTHER" id="PTHR12420">
    <property type="entry name" value="PHD FINGER PROTEIN"/>
    <property type="match status" value="1"/>
</dbReference>
<protein>
    <recommendedName>
        <fullName evidence="4">PHD-type domain-containing protein</fullName>
    </recommendedName>
</protein>
<feature type="domain" description="PHD-type" evidence="4">
    <location>
        <begin position="11"/>
        <end position="129"/>
    </location>
</feature>
<organism evidence="5 6">
    <name type="scientific">Fasciolopsis buskii</name>
    <dbReference type="NCBI Taxonomy" id="27845"/>
    <lineage>
        <taxon>Eukaryota</taxon>
        <taxon>Metazoa</taxon>
        <taxon>Spiralia</taxon>
        <taxon>Lophotrochozoa</taxon>
        <taxon>Platyhelminthes</taxon>
        <taxon>Trematoda</taxon>
        <taxon>Digenea</taxon>
        <taxon>Plagiorchiida</taxon>
        <taxon>Echinostomata</taxon>
        <taxon>Echinostomatoidea</taxon>
        <taxon>Fasciolidae</taxon>
        <taxon>Fasciolopsis</taxon>
    </lineage>
</organism>
<evidence type="ECO:0000313" key="6">
    <source>
        <dbReference type="Proteomes" id="UP000728185"/>
    </source>
</evidence>
<evidence type="ECO:0000256" key="2">
    <source>
        <dbReference type="ARBA" id="ARBA00022771"/>
    </source>
</evidence>
<dbReference type="AlphaFoldDB" id="A0A8E0RWX8"/>
<keyword evidence="3" id="KW-0862">Zinc</keyword>
<evidence type="ECO:0000313" key="5">
    <source>
        <dbReference type="EMBL" id="KAA0192838.1"/>
    </source>
</evidence>
<accession>A0A8E0RWX8</accession>
<dbReference type="InterPro" id="IPR051188">
    <property type="entry name" value="PHD-type_Zinc_Finger"/>
</dbReference>
<dbReference type="OrthoDB" id="512616at2759"/>
<dbReference type="PANTHER" id="PTHR12420:SF42">
    <property type="entry name" value="G2_M PHASE-SPECIFIC E3 UBIQUITIN-PROTEIN LIGASE"/>
    <property type="match status" value="1"/>
</dbReference>
<dbReference type="EMBL" id="LUCM01005430">
    <property type="protein sequence ID" value="KAA0192838.1"/>
    <property type="molecule type" value="Genomic_DNA"/>
</dbReference>
<dbReference type="Pfam" id="PF13771">
    <property type="entry name" value="zf-HC5HC2H"/>
    <property type="match status" value="1"/>
</dbReference>
<keyword evidence="2" id="KW-0863">Zinc-finger</keyword>
<evidence type="ECO:0000259" key="4">
    <source>
        <dbReference type="PROSITE" id="PS51805"/>
    </source>
</evidence>
<dbReference type="PROSITE" id="PS51805">
    <property type="entry name" value="EPHD"/>
    <property type="match status" value="1"/>
</dbReference>
<dbReference type="Proteomes" id="UP000728185">
    <property type="component" value="Unassembled WGS sequence"/>
</dbReference>
<sequence>MPRKKTSPIVGDLCSFCQKEEELPLLGALVKTDEFLLHSNCIFAASGLSQEKEDGKTEGDYIEGFHISAIQKELKRGRHLTCSFCRRHGASVGCVVGSCPRSFHLPCITKAKGITIFEDPFPSYCKRHAPKQVRSCGFSFYFPASRLTAK</sequence>
<dbReference type="Gene3D" id="3.30.40.10">
    <property type="entry name" value="Zinc/RING finger domain, C3HC4 (zinc finger)"/>
    <property type="match status" value="1"/>
</dbReference>
<evidence type="ECO:0000256" key="3">
    <source>
        <dbReference type="ARBA" id="ARBA00022833"/>
    </source>
</evidence>
<dbReference type="InterPro" id="IPR013083">
    <property type="entry name" value="Znf_RING/FYVE/PHD"/>
</dbReference>
<dbReference type="GO" id="GO:0005634">
    <property type="term" value="C:nucleus"/>
    <property type="evidence" value="ECO:0007669"/>
    <property type="project" value="TreeGrafter"/>
</dbReference>
<dbReference type="GO" id="GO:0008270">
    <property type="term" value="F:zinc ion binding"/>
    <property type="evidence" value="ECO:0007669"/>
    <property type="project" value="UniProtKB-KW"/>
</dbReference>
<comment type="caution">
    <text evidence="5">The sequence shown here is derived from an EMBL/GenBank/DDBJ whole genome shotgun (WGS) entry which is preliminary data.</text>
</comment>
<reference evidence="5" key="1">
    <citation type="submission" date="2019-05" db="EMBL/GenBank/DDBJ databases">
        <title>Annotation for the trematode Fasciolopsis buski.</title>
        <authorList>
            <person name="Choi Y.-J."/>
        </authorList>
    </citation>
    <scope>NUCLEOTIDE SEQUENCE</scope>
    <source>
        <strain evidence="5">HT</strain>
        <tissue evidence="5">Whole worm</tissue>
    </source>
</reference>
<name>A0A8E0RWX8_9TREM</name>
<keyword evidence="1" id="KW-0479">Metal-binding</keyword>
<keyword evidence="6" id="KW-1185">Reference proteome</keyword>
<dbReference type="InterPro" id="IPR001965">
    <property type="entry name" value="Znf_PHD"/>
</dbReference>
<dbReference type="InterPro" id="IPR034732">
    <property type="entry name" value="EPHD"/>
</dbReference>
<proteinExistence type="predicted"/>